<dbReference type="AlphaFoldDB" id="A0AAV4M1R7"/>
<keyword evidence="1" id="KW-0812">Transmembrane</keyword>
<protein>
    <submittedName>
        <fullName evidence="2">Variant erythrocyte surface antigen-1, beta subunit</fullName>
    </submittedName>
</protein>
<sequence length="345" mass="37564">MSAGPKELTDPPTNLKEAIDWLVLVGRGFGGNIAKGWSSGKHKELETALNDFKDFTASYNRRFKYGSLSEIICIFAQGLGYGFLGYNGRNSETVSGSGIIASNKNYKSTYRACNWSSDYEPDYAKIFLFLAILVHYLITFLYWMCKSSDKWANKMLSDNSVPFSKFFEAMGYTPSQLDQQKTGTTIASALNKDYQAFPELQTAYQGGEVSSYDAFLKKLEANVVGSPLNHPLASCRILCYAYLQSRHSGTDITQAIDAIKTKLVSLSTSLTSSSTFATDYFSKLKKHISSLLGKIHTFDPNSASSSVAPLASALTTLTAAGGAGAAYGLNLFGLQGIVKALFGFK</sequence>
<comment type="caution">
    <text evidence="2">The sequence shown here is derived from an EMBL/GenBank/DDBJ whole genome shotgun (WGS) entry which is preliminary data.</text>
</comment>
<dbReference type="RefSeq" id="XP_067718214.1">
    <property type="nucleotide sequence ID" value="XM_067862113.1"/>
</dbReference>
<dbReference type="EMBL" id="BPLF01000006">
    <property type="protein sequence ID" value="GIX66145.1"/>
    <property type="molecule type" value="Genomic_DNA"/>
</dbReference>
<keyword evidence="3" id="KW-1185">Reference proteome</keyword>
<keyword evidence="1" id="KW-1133">Transmembrane helix</keyword>
<evidence type="ECO:0000313" key="3">
    <source>
        <dbReference type="Proteomes" id="UP001497744"/>
    </source>
</evidence>
<reference evidence="2 3" key="1">
    <citation type="submission" date="2021-06" db="EMBL/GenBank/DDBJ databases">
        <title>Genome sequence of Babesia caballi.</title>
        <authorList>
            <person name="Yamagishi J."/>
            <person name="Kidaka T."/>
            <person name="Ochi A."/>
        </authorList>
    </citation>
    <scope>NUCLEOTIDE SEQUENCE [LARGE SCALE GENOMIC DNA]</scope>
    <source>
        <strain evidence="2">USDA-D6B2</strain>
    </source>
</reference>
<dbReference type="Proteomes" id="UP001497744">
    <property type="component" value="Unassembled WGS sequence"/>
</dbReference>
<evidence type="ECO:0000313" key="2">
    <source>
        <dbReference type="EMBL" id="GIX66145.1"/>
    </source>
</evidence>
<organism evidence="2 3">
    <name type="scientific">Babesia caballi</name>
    <dbReference type="NCBI Taxonomy" id="5871"/>
    <lineage>
        <taxon>Eukaryota</taxon>
        <taxon>Sar</taxon>
        <taxon>Alveolata</taxon>
        <taxon>Apicomplexa</taxon>
        <taxon>Aconoidasida</taxon>
        <taxon>Piroplasmida</taxon>
        <taxon>Babesiidae</taxon>
        <taxon>Babesia</taxon>
    </lineage>
</organism>
<dbReference type="GeneID" id="94197626"/>
<feature type="transmembrane region" description="Helical" evidence="1">
    <location>
        <begin position="126"/>
        <end position="145"/>
    </location>
</feature>
<proteinExistence type="predicted"/>
<evidence type="ECO:0000256" key="1">
    <source>
        <dbReference type="SAM" id="Phobius"/>
    </source>
</evidence>
<gene>
    <name evidence="2" type="ORF">BcabD6B2_55810</name>
</gene>
<keyword evidence="1" id="KW-0472">Membrane</keyword>
<accession>A0AAV4M1R7</accession>
<name>A0AAV4M1R7_BABCB</name>
<feature type="transmembrane region" description="Helical" evidence="1">
    <location>
        <begin position="65"/>
        <end position="84"/>
    </location>
</feature>